<keyword evidence="1" id="KW-0812">Transmembrane</keyword>
<dbReference type="AlphaFoldDB" id="K6WXS2"/>
<organism evidence="2 3">
    <name type="scientific">Gordonia rhizosphera NBRC 16068</name>
    <dbReference type="NCBI Taxonomy" id="1108045"/>
    <lineage>
        <taxon>Bacteria</taxon>
        <taxon>Bacillati</taxon>
        <taxon>Actinomycetota</taxon>
        <taxon>Actinomycetes</taxon>
        <taxon>Mycobacteriales</taxon>
        <taxon>Gordoniaceae</taxon>
        <taxon>Gordonia</taxon>
    </lineage>
</organism>
<gene>
    <name evidence="2" type="ORF">GORHZ_127_00050</name>
</gene>
<name>K6WXS2_9ACTN</name>
<dbReference type="Proteomes" id="UP000008363">
    <property type="component" value="Unassembled WGS sequence"/>
</dbReference>
<feature type="transmembrane region" description="Helical" evidence="1">
    <location>
        <begin position="348"/>
        <end position="366"/>
    </location>
</feature>
<reference evidence="2 3" key="1">
    <citation type="submission" date="2012-08" db="EMBL/GenBank/DDBJ databases">
        <title>Whole genome shotgun sequence of Gordonia rhizosphera NBRC 16068.</title>
        <authorList>
            <person name="Takarada H."/>
            <person name="Isaki S."/>
            <person name="Hosoyama A."/>
            <person name="Tsuchikane K."/>
            <person name="Katsumata H."/>
            <person name="Baba S."/>
            <person name="Ohji S."/>
            <person name="Yamazaki S."/>
            <person name="Fujita N."/>
        </authorList>
    </citation>
    <scope>NUCLEOTIDE SEQUENCE [LARGE SCALE GENOMIC DNA]</scope>
    <source>
        <strain evidence="2 3">NBRC 16068</strain>
    </source>
</reference>
<keyword evidence="3" id="KW-1185">Reference proteome</keyword>
<dbReference type="eggNOG" id="ENOG50339YQ">
    <property type="taxonomic scope" value="Bacteria"/>
</dbReference>
<dbReference type="EMBL" id="BAHC01000127">
    <property type="protein sequence ID" value="GAB91324.1"/>
    <property type="molecule type" value="Genomic_DNA"/>
</dbReference>
<protein>
    <recommendedName>
        <fullName evidence="4">Glycosyltransferase RgtA/B/C/D-like domain-containing protein</fullName>
    </recommendedName>
</protein>
<feature type="transmembrane region" description="Helical" evidence="1">
    <location>
        <begin position="157"/>
        <end position="190"/>
    </location>
</feature>
<feature type="transmembrane region" description="Helical" evidence="1">
    <location>
        <begin position="290"/>
        <end position="309"/>
    </location>
</feature>
<evidence type="ECO:0000313" key="3">
    <source>
        <dbReference type="Proteomes" id="UP000008363"/>
    </source>
</evidence>
<feature type="transmembrane region" description="Helical" evidence="1">
    <location>
        <begin position="202"/>
        <end position="223"/>
    </location>
</feature>
<comment type="caution">
    <text evidence="2">The sequence shown here is derived from an EMBL/GenBank/DDBJ whole genome shotgun (WGS) entry which is preliminary data.</text>
</comment>
<feature type="transmembrane region" description="Helical" evidence="1">
    <location>
        <begin position="127"/>
        <end position="150"/>
    </location>
</feature>
<dbReference type="RefSeq" id="WP_006334673.1">
    <property type="nucleotide sequence ID" value="NZ_BAHC01000127.1"/>
</dbReference>
<evidence type="ECO:0000256" key="1">
    <source>
        <dbReference type="SAM" id="Phobius"/>
    </source>
</evidence>
<evidence type="ECO:0000313" key="2">
    <source>
        <dbReference type="EMBL" id="GAB91324.1"/>
    </source>
</evidence>
<sequence length="535" mass="57768">MKLSKAWIGTTIFWMIAMIPVIVVLIPNNLVLQDGGLHIDSSTALRGLINGWFPNLLEWQSLSPNTTVEALLALLTSYLSADVSLRLVAVLGLFGFAWGVVALMRAIGRPVVVGVVLLPFQMSSIFMLGFVGFVWATDVMLFAIAVVLANPTRPPRLLLATLLTITWLTHLGPAGIGMASILSIMVVARISDGSSILQSLKYSFRYLIAPFAIPVALTLYWLFSTRGQESASTSFGPLWTMRILLSAAGAIVYYSSIEVVVSLLVAMALVAAAVMVIRRRAHRPVAISKYDGLLVSAAVWALIAIVAPSKTTLGSGFTNERLTLFAWVFAGLWLCAESPQLTGVGHKVWISSLTITAAMAAILPISRIPPMLTVSDQLTEINTLAACLPERSRFLQLNLSVGEDLSARGMQPMAEQTGTLSRDRESLQMGNEAGWYPFYLWGFKEGLVRANEFVPAGSSIDAVPPTFDISRALDAGLPLDAIVLYGRSRATAETLSSPETRATLAELSSRFNLVRVSPSGAAELWMRKGLAPSCR</sequence>
<feature type="transmembrane region" description="Helical" evidence="1">
    <location>
        <begin position="87"/>
        <end position="107"/>
    </location>
</feature>
<feature type="transmembrane region" description="Helical" evidence="1">
    <location>
        <begin position="321"/>
        <end position="336"/>
    </location>
</feature>
<accession>K6WXS2</accession>
<keyword evidence="1" id="KW-0472">Membrane</keyword>
<feature type="transmembrane region" description="Helical" evidence="1">
    <location>
        <begin position="7"/>
        <end position="26"/>
    </location>
</feature>
<evidence type="ECO:0008006" key="4">
    <source>
        <dbReference type="Google" id="ProtNLM"/>
    </source>
</evidence>
<feature type="transmembrane region" description="Helical" evidence="1">
    <location>
        <begin position="260"/>
        <end position="278"/>
    </location>
</feature>
<dbReference type="STRING" id="1108045.GORHZ_127_00050"/>
<keyword evidence="1" id="KW-1133">Transmembrane helix</keyword>
<proteinExistence type="predicted"/>